<evidence type="ECO:0000313" key="10">
    <source>
        <dbReference type="Proteomes" id="UP001161247"/>
    </source>
</evidence>
<keyword evidence="6" id="KW-0539">Nucleus</keyword>
<organism evidence="9 10">
    <name type="scientific">Oldenlandia corymbosa var. corymbosa</name>
    <dbReference type="NCBI Taxonomy" id="529605"/>
    <lineage>
        <taxon>Eukaryota</taxon>
        <taxon>Viridiplantae</taxon>
        <taxon>Streptophyta</taxon>
        <taxon>Embryophyta</taxon>
        <taxon>Tracheophyta</taxon>
        <taxon>Spermatophyta</taxon>
        <taxon>Magnoliopsida</taxon>
        <taxon>eudicotyledons</taxon>
        <taxon>Gunneridae</taxon>
        <taxon>Pentapetalae</taxon>
        <taxon>asterids</taxon>
        <taxon>lamiids</taxon>
        <taxon>Gentianales</taxon>
        <taxon>Rubiaceae</taxon>
        <taxon>Rubioideae</taxon>
        <taxon>Spermacoceae</taxon>
        <taxon>Hedyotis-Oldenlandia complex</taxon>
        <taxon>Oldenlandia</taxon>
    </lineage>
</organism>
<dbReference type="Pfam" id="PF03874">
    <property type="entry name" value="RNA_pol_Rpb4"/>
    <property type="match status" value="1"/>
</dbReference>
<dbReference type="InterPro" id="IPR006590">
    <property type="entry name" value="RNA_pol_Rpb4/RPC9_core"/>
</dbReference>
<proteinExistence type="inferred from homology"/>
<sequence length="151" mass="16856">MKILEEYAGALTNFEVLDFLRSKVNGKDPKTQLSPSEFKVYDYLEQTAASVQTRDIVNKFINECKSYDLAPAEILNIINIRPASEVEVYTIIEDCENRSGIDTEKLVETVVQVLPAPPTEMEHDEGAAANEEEAVANEEETADKDQNEVTA</sequence>
<feature type="region of interest" description="Disordered" evidence="7">
    <location>
        <begin position="116"/>
        <end position="151"/>
    </location>
</feature>
<dbReference type="AlphaFoldDB" id="A0AAV1EFN8"/>
<dbReference type="Proteomes" id="UP001161247">
    <property type="component" value="Chromosome 9"/>
</dbReference>
<evidence type="ECO:0000259" key="8">
    <source>
        <dbReference type="SMART" id="SM00657"/>
    </source>
</evidence>
<dbReference type="InterPro" id="IPR005574">
    <property type="entry name" value="Rpb4/RPC9"/>
</dbReference>
<dbReference type="GO" id="GO:0005666">
    <property type="term" value="C:RNA polymerase III complex"/>
    <property type="evidence" value="ECO:0007669"/>
    <property type="project" value="InterPro"/>
</dbReference>
<gene>
    <name evidence="9" type="ORF">OLC1_LOCUS24264</name>
</gene>
<keyword evidence="4" id="KW-0240">DNA-directed RNA polymerase</keyword>
<evidence type="ECO:0000256" key="3">
    <source>
        <dbReference type="ARBA" id="ARBA00016672"/>
    </source>
</evidence>
<evidence type="ECO:0000256" key="4">
    <source>
        <dbReference type="ARBA" id="ARBA00022478"/>
    </source>
</evidence>
<keyword evidence="10" id="KW-1185">Reference proteome</keyword>
<evidence type="ECO:0000256" key="6">
    <source>
        <dbReference type="ARBA" id="ARBA00023242"/>
    </source>
</evidence>
<evidence type="ECO:0000256" key="7">
    <source>
        <dbReference type="SAM" id="MobiDB-lite"/>
    </source>
</evidence>
<comment type="subcellular location">
    <subcellularLocation>
        <location evidence="1">Nucleus</location>
    </subcellularLocation>
</comment>
<feature type="domain" description="RNA polymerase Rpb4/RPC9 core" evidence="8">
    <location>
        <begin position="1"/>
        <end position="117"/>
    </location>
</feature>
<dbReference type="PANTHER" id="PTHR15561:SF0">
    <property type="entry name" value="DNA-DIRECTED RNA POLYMERASE III SUBUNIT RPC9"/>
    <property type="match status" value="1"/>
</dbReference>
<evidence type="ECO:0000256" key="2">
    <source>
        <dbReference type="ARBA" id="ARBA00006898"/>
    </source>
</evidence>
<dbReference type="GO" id="GO:0000166">
    <property type="term" value="F:nucleotide binding"/>
    <property type="evidence" value="ECO:0007669"/>
    <property type="project" value="InterPro"/>
</dbReference>
<keyword evidence="5" id="KW-0804">Transcription</keyword>
<dbReference type="InterPro" id="IPR038846">
    <property type="entry name" value="RPC9"/>
</dbReference>
<dbReference type="SUPFAM" id="SSF47819">
    <property type="entry name" value="HRDC-like"/>
    <property type="match status" value="1"/>
</dbReference>
<protein>
    <recommendedName>
        <fullName evidence="3">DNA-directed RNA polymerase III subunit RPC9</fullName>
    </recommendedName>
</protein>
<dbReference type="SMART" id="SM00657">
    <property type="entry name" value="RPOL4c"/>
    <property type="match status" value="1"/>
</dbReference>
<evidence type="ECO:0000256" key="1">
    <source>
        <dbReference type="ARBA" id="ARBA00004123"/>
    </source>
</evidence>
<dbReference type="Gene3D" id="1.20.1250.40">
    <property type="match status" value="1"/>
</dbReference>
<dbReference type="PANTHER" id="PTHR15561">
    <property type="entry name" value="CALCITONIN GENE-RELATED PEPTIDE-RECEPTOR COMPONENT PROTEIN"/>
    <property type="match status" value="1"/>
</dbReference>
<dbReference type="InterPro" id="IPR038324">
    <property type="entry name" value="Rpb4/RPC9_sf"/>
</dbReference>
<feature type="compositionally biased region" description="Acidic residues" evidence="7">
    <location>
        <begin position="130"/>
        <end position="142"/>
    </location>
</feature>
<comment type="similarity">
    <text evidence="2">Belongs to the eukaryotic RPC9 RNA polymerase subunit family.</text>
</comment>
<dbReference type="GO" id="GO:0006384">
    <property type="term" value="P:transcription initiation at RNA polymerase III promoter"/>
    <property type="evidence" value="ECO:0007669"/>
    <property type="project" value="InterPro"/>
</dbReference>
<accession>A0AAV1EFN8</accession>
<name>A0AAV1EFN8_OLDCO</name>
<dbReference type="InterPro" id="IPR010997">
    <property type="entry name" value="HRDC-like_sf"/>
</dbReference>
<evidence type="ECO:0000313" key="9">
    <source>
        <dbReference type="EMBL" id="CAI9118382.1"/>
    </source>
</evidence>
<evidence type="ECO:0000256" key="5">
    <source>
        <dbReference type="ARBA" id="ARBA00023163"/>
    </source>
</evidence>
<dbReference type="EMBL" id="OX459126">
    <property type="protein sequence ID" value="CAI9118382.1"/>
    <property type="molecule type" value="Genomic_DNA"/>
</dbReference>
<reference evidence="9" key="1">
    <citation type="submission" date="2023-03" db="EMBL/GenBank/DDBJ databases">
        <authorList>
            <person name="Julca I."/>
        </authorList>
    </citation>
    <scope>NUCLEOTIDE SEQUENCE</scope>
</reference>